<feature type="compositionally biased region" description="Low complexity" evidence="1">
    <location>
        <begin position="25"/>
        <end position="37"/>
    </location>
</feature>
<comment type="caution">
    <text evidence="2">The sequence shown here is derived from an EMBL/GenBank/DDBJ whole genome shotgun (WGS) entry which is preliminary data.</text>
</comment>
<dbReference type="SUPFAM" id="SSF51120">
    <property type="entry name" value="beta-Roll"/>
    <property type="match status" value="1"/>
</dbReference>
<feature type="compositionally biased region" description="Polar residues" evidence="1">
    <location>
        <begin position="1"/>
        <end position="15"/>
    </location>
</feature>
<proteinExistence type="predicted"/>
<feature type="region of interest" description="Disordered" evidence="1">
    <location>
        <begin position="1"/>
        <end position="37"/>
    </location>
</feature>
<dbReference type="AlphaFoldDB" id="A0A9X1ID86"/>
<dbReference type="InterPro" id="IPR011049">
    <property type="entry name" value="Serralysin-like_metalloprot_C"/>
</dbReference>
<dbReference type="RefSeq" id="WP_226607235.1">
    <property type="nucleotide sequence ID" value="NZ_JAJAQI010000010.1"/>
</dbReference>
<keyword evidence="3" id="KW-1185">Reference proteome</keyword>
<gene>
    <name evidence="2" type="ORF">LHA35_08985</name>
</gene>
<evidence type="ECO:0000313" key="3">
    <source>
        <dbReference type="Proteomes" id="UP001139311"/>
    </source>
</evidence>
<dbReference type="EMBL" id="JAJAQI010000010">
    <property type="protein sequence ID" value="MCB4821864.1"/>
    <property type="molecule type" value="Genomic_DNA"/>
</dbReference>
<sequence length="340" mass="34548">MSTTKLTTSQKTAFSPSDPLPETSADPGAPTITGGATATADMTNAGLASGAARPGGKPVHIDVLLAGSSVHFGDDRTYVMVSADQAWIQGGHGDDQVRGSASSSAVLLGNGNNVVRLDGQGNWVWLGSGSNQVTLTGEGNSAFLGAGNNAVTLTGDLGAVFTGGGNDVISITGTGNFVMTDEGDDRIAISGTGNIVNAGGGRDTILLTGGSYAMAGDGDDLLRVQGSGNTVDGGAGNDTIHLSGTEHRIILNAPGDGTDEIHGSIIRGGHLLDLRDALRSTGWDGDPERLADYVTVTRHKGDTLLSINLTGLEGDPTYAIAILNEGQVSYEALLPYMVWA</sequence>
<evidence type="ECO:0000313" key="2">
    <source>
        <dbReference type="EMBL" id="MCB4821864.1"/>
    </source>
</evidence>
<organism evidence="2 3">
    <name type="scientific">Roseicella aerolata</name>
    <dbReference type="NCBI Taxonomy" id="2883479"/>
    <lineage>
        <taxon>Bacteria</taxon>
        <taxon>Pseudomonadati</taxon>
        <taxon>Pseudomonadota</taxon>
        <taxon>Alphaproteobacteria</taxon>
        <taxon>Acetobacterales</taxon>
        <taxon>Roseomonadaceae</taxon>
        <taxon>Roseicella</taxon>
    </lineage>
</organism>
<name>A0A9X1ID86_9PROT</name>
<dbReference type="PRINTS" id="PR00313">
    <property type="entry name" value="CABNDNGRPT"/>
</dbReference>
<reference evidence="2" key="1">
    <citation type="submission" date="2021-10" db="EMBL/GenBank/DDBJ databases">
        <title>Roseicella aerolatum sp. nov., isolated from aerosols of e-waste dismantling site.</title>
        <authorList>
            <person name="Qin T."/>
        </authorList>
    </citation>
    <scope>NUCLEOTIDE SEQUENCE</scope>
    <source>
        <strain evidence="2">GB24</strain>
    </source>
</reference>
<protein>
    <recommendedName>
        <fullName evidence="4">Hemolysin type calcium-binding protein</fullName>
    </recommendedName>
</protein>
<dbReference type="Gene3D" id="2.160.20.160">
    <property type="match status" value="1"/>
</dbReference>
<dbReference type="Proteomes" id="UP001139311">
    <property type="component" value="Unassembled WGS sequence"/>
</dbReference>
<accession>A0A9X1ID86</accession>
<evidence type="ECO:0000256" key="1">
    <source>
        <dbReference type="SAM" id="MobiDB-lite"/>
    </source>
</evidence>
<evidence type="ECO:0008006" key="4">
    <source>
        <dbReference type="Google" id="ProtNLM"/>
    </source>
</evidence>